<evidence type="ECO:0000256" key="2">
    <source>
        <dbReference type="SAM" id="Coils"/>
    </source>
</evidence>
<keyword evidence="1" id="KW-0413">Isomerase</keyword>
<reference evidence="5" key="1">
    <citation type="submission" date="2025-08" db="UniProtKB">
        <authorList>
            <consortium name="RefSeq"/>
        </authorList>
    </citation>
    <scope>IDENTIFICATION</scope>
    <source>
        <tissue evidence="5">Muscle</tissue>
    </source>
</reference>
<dbReference type="InterPro" id="IPR014727">
    <property type="entry name" value="TopoI_cat_a/b-sub_euk"/>
</dbReference>
<keyword evidence="4" id="KW-1185">Reference proteome</keyword>
<evidence type="ECO:0000256" key="1">
    <source>
        <dbReference type="PROSITE-ProRule" id="PRU01382"/>
    </source>
</evidence>
<dbReference type="GeneID" id="111089633"/>
<feature type="coiled-coil region" evidence="2">
    <location>
        <begin position="1"/>
        <end position="61"/>
    </location>
</feature>
<dbReference type="SUPFAM" id="SSF56349">
    <property type="entry name" value="DNA breaking-rejoining enzymes"/>
    <property type="match status" value="1"/>
</dbReference>
<comment type="similarity">
    <text evidence="1">Belongs to the type IB topoisomerase family.</text>
</comment>
<evidence type="ECO:0000313" key="4">
    <source>
        <dbReference type="Proteomes" id="UP000694941"/>
    </source>
</evidence>
<dbReference type="PANTHER" id="PTHR10290:SF3">
    <property type="entry name" value="DNA TOPOISOMERASE 1"/>
    <property type="match status" value="1"/>
</dbReference>
<feature type="non-terminal residue" evidence="5">
    <location>
        <position position="1"/>
    </location>
</feature>
<evidence type="ECO:0000259" key="3">
    <source>
        <dbReference type="Pfam" id="PF14370"/>
    </source>
</evidence>
<evidence type="ECO:0000313" key="5">
    <source>
        <dbReference type="RefSeq" id="XP_022258200.1"/>
    </source>
</evidence>
<dbReference type="InterPro" id="IPR011010">
    <property type="entry name" value="DNA_brk_join_enz"/>
</dbReference>
<accession>A0ABM1TQP4</accession>
<dbReference type="InterPro" id="IPR051062">
    <property type="entry name" value="Topoisomerase_IB"/>
</dbReference>
<dbReference type="PROSITE" id="PS52038">
    <property type="entry name" value="TOPO_IB_2"/>
    <property type="match status" value="1"/>
</dbReference>
<dbReference type="PROSITE" id="PS00176">
    <property type="entry name" value="TOPO_IB_1"/>
    <property type="match status" value="1"/>
</dbReference>
<dbReference type="Gene3D" id="1.10.132.10">
    <property type="match status" value="1"/>
</dbReference>
<protein>
    <submittedName>
        <fullName evidence="5">DNA topoisomerase 1-like</fullName>
    </submittedName>
</protein>
<sequence>IDEKEKEIKDFKKEVKKAKKAFKDTNAAKDKIILNRKKKRLAQLEDQLRKLEVQATDKEENKQIALGTSKLNYLDPRISVAWCKKWDVPIEKIYNKTQREKFLWAIEMAGPDFRF</sequence>
<proteinExistence type="inferred from homology"/>
<dbReference type="InterPro" id="IPR025834">
    <property type="entry name" value="TopoI_C_dom"/>
</dbReference>
<name>A0ABM1TQP4_LIMPO</name>
<keyword evidence="1" id="KW-0799">Topoisomerase</keyword>
<keyword evidence="2" id="KW-0175">Coiled coil</keyword>
<feature type="domain" description="Topoisomerase I C-terminal" evidence="3">
    <location>
        <begin position="46"/>
        <end position="115"/>
    </location>
</feature>
<dbReference type="InterPro" id="IPR018521">
    <property type="entry name" value="TopoIB_AS"/>
</dbReference>
<dbReference type="Pfam" id="PF14370">
    <property type="entry name" value="Topo_C_assoc"/>
    <property type="match status" value="1"/>
</dbReference>
<gene>
    <name evidence="5" type="primary">LOC111089633</name>
</gene>
<feature type="active site" description="O-(3'-phospho-DNA)-tyrosine intermediate" evidence="1">
    <location>
        <position position="73"/>
    </location>
</feature>
<organism evidence="4 5">
    <name type="scientific">Limulus polyphemus</name>
    <name type="common">Atlantic horseshoe crab</name>
    <dbReference type="NCBI Taxonomy" id="6850"/>
    <lineage>
        <taxon>Eukaryota</taxon>
        <taxon>Metazoa</taxon>
        <taxon>Ecdysozoa</taxon>
        <taxon>Arthropoda</taxon>
        <taxon>Chelicerata</taxon>
        <taxon>Merostomata</taxon>
        <taxon>Xiphosura</taxon>
        <taxon>Limulidae</taxon>
        <taxon>Limulus</taxon>
    </lineage>
</organism>
<dbReference type="PANTHER" id="PTHR10290">
    <property type="entry name" value="DNA TOPOISOMERASE I"/>
    <property type="match status" value="1"/>
</dbReference>
<dbReference type="RefSeq" id="XP_022258200.1">
    <property type="nucleotide sequence ID" value="XM_022402492.1"/>
</dbReference>
<dbReference type="SUPFAM" id="SSF46596">
    <property type="entry name" value="Eukaryotic DNA topoisomerase I, dispensable insert domain"/>
    <property type="match status" value="1"/>
</dbReference>
<dbReference type="Proteomes" id="UP000694941">
    <property type="component" value="Unplaced"/>
</dbReference>
<comment type="catalytic activity">
    <reaction evidence="1">
        <text>ATP-independent breakage of single-stranded DNA, followed by passage and rejoining.</text>
        <dbReference type="EC" id="5.6.2.1"/>
    </reaction>
</comment>
<keyword evidence="1" id="KW-0238">DNA-binding</keyword>